<evidence type="ECO:0008006" key="5">
    <source>
        <dbReference type="Google" id="ProtNLM"/>
    </source>
</evidence>
<sequence>METSNNTTPNKNRKLIAAAITAGILLVVISLLFIFQNRQLNTIVENLNEEKDILTEEYQSLVMNYDSLQSDNDSINYLLQIERDRVAQLIEEIKTVKATNTAKIREYQKELSTLRGVLRSYIVQIDSLNARNQELTQENLEHRRRYNQIQSSYKQLEEVKAELEQKVTIASRLDVTNTEVTGLTASERKSDRANRVTKIRVCFTVLKNVTSPVGMKDFYLRIERPDGQLLTHSLDDRFRFEDSDINYSAKRSIEYGGEEVDVCIFYNADAGELQSGEYICDIFADGFHLKTVRFSLR</sequence>
<evidence type="ECO:0000313" key="4">
    <source>
        <dbReference type="Proteomes" id="UP001056426"/>
    </source>
</evidence>
<dbReference type="KEGG" id="alkq:M9189_12205"/>
<keyword evidence="4" id="KW-1185">Reference proteome</keyword>
<reference evidence="3" key="1">
    <citation type="submission" date="2022-05" db="EMBL/GenBank/DDBJ databases">
        <authorList>
            <person name="Sun X."/>
        </authorList>
    </citation>
    <scope>NUCLEOTIDE SEQUENCE</scope>
    <source>
        <strain evidence="3">Ai-910</strain>
    </source>
</reference>
<evidence type="ECO:0000313" key="3">
    <source>
        <dbReference type="EMBL" id="URW79614.1"/>
    </source>
</evidence>
<organism evidence="3 4">
    <name type="scientific">Xiashengella succiniciproducens</name>
    <dbReference type="NCBI Taxonomy" id="2949635"/>
    <lineage>
        <taxon>Bacteria</taxon>
        <taxon>Pseudomonadati</taxon>
        <taxon>Bacteroidota</taxon>
        <taxon>Bacteroidia</taxon>
        <taxon>Marinilabiliales</taxon>
        <taxon>Marinilabiliaceae</taxon>
        <taxon>Xiashengella</taxon>
    </lineage>
</organism>
<evidence type="ECO:0000256" key="1">
    <source>
        <dbReference type="SAM" id="Coils"/>
    </source>
</evidence>
<gene>
    <name evidence="3" type="ORF">M9189_12205</name>
</gene>
<evidence type="ECO:0000256" key="2">
    <source>
        <dbReference type="SAM" id="Phobius"/>
    </source>
</evidence>
<dbReference type="RefSeq" id="WP_250723602.1">
    <property type="nucleotide sequence ID" value="NZ_CP098400.1"/>
</dbReference>
<name>A0A9J6ZQ09_9BACT</name>
<proteinExistence type="predicted"/>
<keyword evidence="1" id="KW-0175">Coiled coil</keyword>
<keyword evidence="2" id="KW-0812">Transmembrane</keyword>
<feature type="coiled-coil region" evidence="1">
    <location>
        <begin position="37"/>
        <end position="173"/>
    </location>
</feature>
<keyword evidence="2" id="KW-0472">Membrane</keyword>
<dbReference type="Proteomes" id="UP001056426">
    <property type="component" value="Chromosome"/>
</dbReference>
<reference evidence="3" key="2">
    <citation type="submission" date="2022-06" db="EMBL/GenBank/DDBJ databases">
        <title>Xiashengella guii gen. nov. sp. nov., a bacterium isolated form anaerobic digestion tank.</title>
        <authorList>
            <person name="Huang H."/>
        </authorList>
    </citation>
    <scope>NUCLEOTIDE SEQUENCE</scope>
    <source>
        <strain evidence="3">Ai-910</strain>
    </source>
</reference>
<keyword evidence="2" id="KW-1133">Transmembrane helix</keyword>
<dbReference type="EMBL" id="CP098400">
    <property type="protein sequence ID" value="URW79614.1"/>
    <property type="molecule type" value="Genomic_DNA"/>
</dbReference>
<feature type="transmembrane region" description="Helical" evidence="2">
    <location>
        <begin position="15"/>
        <end position="35"/>
    </location>
</feature>
<dbReference type="AlphaFoldDB" id="A0A9J6ZQ09"/>
<accession>A0A9J6ZQ09</accession>
<protein>
    <recommendedName>
        <fullName evidence="5">Chromosome partitioning protein ParA</fullName>
    </recommendedName>
</protein>